<dbReference type="Proteomes" id="UP000663866">
    <property type="component" value="Unassembled WGS sequence"/>
</dbReference>
<comment type="caution">
    <text evidence="3">The sequence shown here is derived from an EMBL/GenBank/DDBJ whole genome shotgun (WGS) entry which is preliminary data.</text>
</comment>
<evidence type="ECO:0000313" key="3">
    <source>
        <dbReference type="EMBL" id="CAF3974783.1"/>
    </source>
</evidence>
<reference evidence="3" key="1">
    <citation type="submission" date="2021-02" db="EMBL/GenBank/DDBJ databases">
        <authorList>
            <person name="Nowell W R."/>
        </authorList>
    </citation>
    <scope>NUCLEOTIDE SEQUENCE</scope>
</reference>
<proteinExistence type="predicted"/>
<keyword evidence="6" id="KW-1185">Reference proteome</keyword>
<dbReference type="EMBL" id="CAJOBF010002380">
    <property type="protein sequence ID" value="CAF4030066.1"/>
    <property type="molecule type" value="Genomic_DNA"/>
</dbReference>
<dbReference type="EMBL" id="CAJOBH010054000">
    <property type="protein sequence ID" value="CAF4392337.1"/>
    <property type="molecule type" value="Genomic_DNA"/>
</dbReference>
<gene>
    <name evidence="5" type="ORF">BYL167_LOCUS31199</name>
    <name evidence="2" type="ORF">GIL414_LOCUS2916</name>
    <name evidence="3" type="ORF">OVN521_LOCUS13584</name>
    <name evidence="4" type="ORF">UXM345_LOCUS17940</name>
</gene>
<feature type="region of interest" description="Disordered" evidence="1">
    <location>
        <begin position="89"/>
        <end position="119"/>
    </location>
</feature>
<dbReference type="AlphaFoldDB" id="A0A819M6R9"/>
<dbReference type="Proteomes" id="UP000681720">
    <property type="component" value="Unassembled WGS sequence"/>
</dbReference>
<name>A0A819M6R9_9BILA</name>
<dbReference type="EMBL" id="CAJOBJ010000601">
    <property type="protein sequence ID" value="CAF3832943.1"/>
    <property type="molecule type" value="Genomic_DNA"/>
</dbReference>
<accession>A0A819M6R9</accession>
<feature type="compositionally biased region" description="Basic and acidic residues" evidence="1">
    <location>
        <begin position="89"/>
        <end position="98"/>
    </location>
</feature>
<dbReference type="Proteomes" id="UP000681967">
    <property type="component" value="Unassembled WGS sequence"/>
</dbReference>
<evidence type="ECO:0000256" key="1">
    <source>
        <dbReference type="SAM" id="MobiDB-lite"/>
    </source>
</evidence>
<evidence type="ECO:0000313" key="6">
    <source>
        <dbReference type="Proteomes" id="UP000663866"/>
    </source>
</evidence>
<evidence type="ECO:0000313" key="5">
    <source>
        <dbReference type="EMBL" id="CAF4392337.1"/>
    </source>
</evidence>
<organism evidence="3 6">
    <name type="scientific">Rotaria magnacalcarata</name>
    <dbReference type="NCBI Taxonomy" id="392030"/>
    <lineage>
        <taxon>Eukaryota</taxon>
        <taxon>Metazoa</taxon>
        <taxon>Spiralia</taxon>
        <taxon>Gnathifera</taxon>
        <taxon>Rotifera</taxon>
        <taxon>Eurotatoria</taxon>
        <taxon>Bdelloidea</taxon>
        <taxon>Philodinida</taxon>
        <taxon>Philodinidae</taxon>
        <taxon>Rotaria</taxon>
    </lineage>
</organism>
<dbReference type="EMBL" id="CAJOBG010001989">
    <property type="protein sequence ID" value="CAF3974783.1"/>
    <property type="molecule type" value="Genomic_DNA"/>
</dbReference>
<sequence length="135" mass="15381">MTTPNEFLQFAKEMGLGRIKSTPSSSSSPPPLMPHNNGCTTVGLSVLNNLCRLIEQVHDLKSENNRLRANLELVEHVQQYQKRFILKNNQDKKKEKNESIISSTFIHDEEKSDTLSPTNSLKYKSSLLRRELKGN</sequence>
<evidence type="ECO:0000313" key="4">
    <source>
        <dbReference type="EMBL" id="CAF4030066.1"/>
    </source>
</evidence>
<protein>
    <submittedName>
        <fullName evidence="3">Uncharacterized protein</fullName>
    </submittedName>
</protein>
<dbReference type="Proteomes" id="UP000663842">
    <property type="component" value="Unassembled WGS sequence"/>
</dbReference>
<evidence type="ECO:0000313" key="2">
    <source>
        <dbReference type="EMBL" id="CAF3832943.1"/>
    </source>
</evidence>